<comment type="caution">
    <text evidence="3">The sequence shown here is derived from an EMBL/GenBank/DDBJ whole genome shotgun (WGS) entry which is preliminary data.</text>
</comment>
<feature type="region of interest" description="Disordered" evidence="1">
    <location>
        <begin position="1"/>
        <end position="23"/>
    </location>
</feature>
<feature type="domain" description="DUF6351" evidence="2">
    <location>
        <begin position="25"/>
        <end position="752"/>
    </location>
</feature>
<gene>
    <name evidence="3" type="ORF">DVW87_15550</name>
</gene>
<evidence type="ECO:0000259" key="2">
    <source>
        <dbReference type="Pfam" id="PF19878"/>
    </source>
</evidence>
<name>A0A369VYR9_9SPHN</name>
<proteinExistence type="predicted"/>
<dbReference type="AlphaFoldDB" id="A0A369VYR9"/>
<dbReference type="InterPro" id="IPR045556">
    <property type="entry name" value="DUF6351"/>
</dbReference>
<evidence type="ECO:0000313" key="3">
    <source>
        <dbReference type="EMBL" id="RDE04971.1"/>
    </source>
</evidence>
<accession>A0A369VYR9</accession>
<dbReference type="Pfam" id="PF19878">
    <property type="entry name" value="DUF6351"/>
    <property type="match status" value="1"/>
</dbReference>
<evidence type="ECO:0000313" key="4">
    <source>
        <dbReference type="Proteomes" id="UP000253918"/>
    </source>
</evidence>
<protein>
    <recommendedName>
        <fullName evidence="2">DUF6351 domain-containing protein</fullName>
    </recommendedName>
</protein>
<organism evidence="3 4">
    <name type="scientific">Sphingomonas aracearum</name>
    <dbReference type="NCBI Taxonomy" id="2283317"/>
    <lineage>
        <taxon>Bacteria</taxon>
        <taxon>Pseudomonadati</taxon>
        <taxon>Pseudomonadota</taxon>
        <taxon>Alphaproteobacteria</taxon>
        <taxon>Sphingomonadales</taxon>
        <taxon>Sphingomonadaceae</taxon>
        <taxon>Sphingomonas</taxon>
    </lineage>
</organism>
<dbReference type="Proteomes" id="UP000253918">
    <property type="component" value="Unassembled WGS sequence"/>
</dbReference>
<evidence type="ECO:0000256" key="1">
    <source>
        <dbReference type="SAM" id="MobiDB-lite"/>
    </source>
</evidence>
<keyword evidence="4" id="KW-1185">Reference proteome</keyword>
<sequence length="778" mass="81160">MSGCGDDDDGGTGQTGTPPLTGTSIKVLSGRADMVTGGDALVEVLPPAGAVPATLRVSVGGRDQSANFAVRANGRVIGLVTGLTAGTNTIEATSSNGSFAGARLTVTNAGVNAPVLLRSHIEPYICATPQAVAATADSAGTNASGLSAAPTDAQCTTRAETKLYYRTLTAAGTGGCAFVIPDPSPTAANPAPTTPANSCFQPYVAGTTQASAIATTTPLGSTTAVPYIVRVERGVINRGIYDIAVLFDPSRPWTFDAPQPQWTGKVVHNFGGSTGQPRLQARPNSSWVDNNALSRGYMVAVNSLTDSANNSNRVLVAETVMKMKEHIIEQYGELRAYIGNGGSGGAINQNTVASISPGLLDGLQIQLDFADSVTTAIEVSDCVQLVNFYAGPAWTGLMQQQGLTQAQINAKKAAINGHLDQLGCHSWNNAFGTANKPGNYQAVLVANAAGQLFTSPAVTNNCRLPAAQVYDRVRNPNGIRCSDPDAAVAVWGTTPGTNRANQTNDNVGVQYGLKALQSGAITPEEFVTLNEGVGGSDADSNLTPQRSVADLDALRTAYRAGLVVSGTQVSRVPIIDQRTPDEQGIHYNWRSFSQRDRLARDNGGNFGNQVIWRHNGGASLAGLSLTTMDSWLNALNTSAPKPSANAVRTQAQVIAGKPATAFDFCYLSTDATYSNQVRDFTTCDQDPPLAVRSSPRQVAGGPRTEDILKCQLKALNFADYGTIVFTETQQARLRAVFATGVCDWSRPGVNQEATASPLTFAAGPGGVPLAPEPVSTPI</sequence>
<reference evidence="3 4" key="1">
    <citation type="submission" date="2018-07" db="EMBL/GenBank/DDBJ databases">
        <title>a novel species of Sphingomonas isolated from the rhizosphere soil of Araceae plant.</title>
        <authorList>
            <person name="Zhiyong W."/>
            <person name="Qinglan Z."/>
            <person name="Zhiwei F."/>
            <person name="Ding X."/>
            <person name="Gejiao W."/>
            <person name="Shixue Z."/>
        </authorList>
    </citation>
    <scope>NUCLEOTIDE SEQUENCE [LARGE SCALE GENOMIC DNA]</scope>
    <source>
        <strain evidence="3 4">WZY 27</strain>
    </source>
</reference>
<dbReference type="EMBL" id="QQNB01000003">
    <property type="protein sequence ID" value="RDE04971.1"/>
    <property type="molecule type" value="Genomic_DNA"/>
</dbReference>
<feature type="compositionally biased region" description="Acidic residues" evidence="1">
    <location>
        <begin position="1"/>
        <end position="10"/>
    </location>
</feature>